<evidence type="ECO:0000313" key="2">
    <source>
        <dbReference type="Proteomes" id="UP000198379"/>
    </source>
</evidence>
<reference evidence="1 2" key="1">
    <citation type="submission" date="2017-06" db="EMBL/GenBank/DDBJ databases">
        <authorList>
            <person name="Kim H.J."/>
            <person name="Triplett B.A."/>
        </authorList>
    </citation>
    <scope>NUCLEOTIDE SEQUENCE [LARGE SCALE GENOMIC DNA]</scope>
    <source>
        <strain evidence="1 2">DSM 25597</strain>
    </source>
</reference>
<dbReference type="OrthoDB" id="5177801at2"/>
<protein>
    <submittedName>
        <fullName evidence="1">Uncharacterized protein</fullName>
    </submittedName>
</protein>
<dbReference type="RefSeq" id="WP_089373161.1">
    <property type="nucleotide sequence ID" value="NZ_BMEP01000004.1"/>
</dbReference>
<organism evidence="1 2">
    <name type="scientific">Dokdonia pacifica</name>
    <dbReference type="NCBI Taxonomy" id="1627892"/>
    <lineage>
        <taxon>Bacteria</taxon>
        <taxon>Pseudomonadati</taxon>
        <taxon>Bacteroidota</taxon>
        <taxon>Flavobacteriia</taxon>
        <taxon>Flavobacteriales</taxon>
        <taxon>Flavobacteriaceae</taxon>
        <taxon>Dokdonia</taxon>
    </lineage>
</organism>
<accession>A0A239C6X8</accession>
<keyword evidence="2" id="KW-1185">Reference proteome</keyword>
<proteinExistence type="predicted"/>
<evidence type="ECO:0000313" key="1">
    <source>
        <dbReference type="EMBL" id="SNS16015.1"/>
    </source>
</evidence>
<name>A0A239C6X8_9FLAO</name>
<dbReference type="Proteomes" id="UP000198379">
    <property type="component" value="Unassembled WGS sequence"/>
</dbReference>
<dbReference type="AlphaFoldDB" id="A0A239C6X8"/>
<gene>
    <name evidence="1" type="ORF">SAMN06265376_107163</name>
</gene>
<sequence>MSSTITYLPIFNLNILHNYFLDVGDTKIFDDTQKPANLSSYNVSEFLHITPSQDTKRVLANHKVVFKTTTDGGTCFISVDQDSKPVIDSTNVTVTLLVYSKDAFFEKYTDIKASPKGVYFFTNDPTEPDNEINALSDTASNLDEYKVVSSMDPMSKYQELLGTLTGKEQRSLLGIVSIKLDELLVAGAVGDTTEFKIVLKNRKTIWVYLEQDGTVASQTGQTLPFTQKGNIIPKDAANADIPHRMATPFDAFNYPEDSNQPIETQIYI</sequence>
<dbReference type="EMBL" id="FZNY01000007">
    <property type="protein sequence ID" value="SNS16015.1"/>
    <property type="molecule type" value="Genomic_DNA"/>
</dbReference>